<feature type="domain" description="Transglycosylase SLT" evidence="3">
    <location>
        <begin position="93"/>
        <end position="168"/>
    </location>
</feature>
<evidence type="ECO:0000313" key="5">
    <source>
        <dbReference type="Proteomes" id="UP001198571"/>
    </source>
</evidence>
<proteinExistence type="inferred from homology"/>
<dbReference type="Proteomes" id="UP001198571">
    <property type="component" value="Unassembled WGS sequence"/>
</dbReference>
<gene>
    <name evidence="4" type="ORF">H0485_04370</name>
</gene>
<evidence type="ECO:0000256" key="2">
    <source>
        <dbReference type="SAM" id="SignalP"/>
    </source>
</evidence>
<dbReference type="InterPro" id="IPR023346">
    <property type="entry name" value="Lysozyme-like_dom_sf"/>
</dbReference>
<sequence>MQVFRSGISAIATLTAALLLAGCVEAGNTTRFGSAPSESFIARAPMGWERHTGNKDWTIEALAAVTAKDALLSSKVPADIATWCPGYKDAPIEQRRAFWVGLMNAVAKHESTWNPRASGGGGRYIGLMQISPATAKLYKCDATSAAALKDGGQNLSCAVEIFSKNVARDGVVAGNGSLGIGRDWGPFRKSSKRAEMAAVTSAQPWCAGSKQAKL</sequence>
<dbReference type="PROSITE" id="PS51257">
    <property type="entry name" value="PROKAR_LIPOPROTEIN"/>
    <property type="match status" value="1"/>
</dbReference>
<evidence type="ECO:0000259" key="3">
    <source>
        <dbReference type="Pfam" id="PF01464"/>
    </source>
</evidence>
<evidence type="ECO:0000313" key="4">
    <source>
        <dbReference type="EMBL" id="MCB5409244.1"/>
    </source>
</evidence>
<reference evidence="4 5" key="1">
    <citation type="submission" date="2020-07" db="EMBL/GenBank/DDBJ databases">
        <title>Pseudogemmobacter sp. nov., isolated from poultry manure in Taiwan.</title>
        <authorList>
            <person name="Lin S.-Y."/>
            <person name="Tang Y.-S."/>
            <person name="Young C.-C."/>
        </authorList>
    </citation>
    <scope>NUCLEOTIDE SEQUENCE [LARGE SCALE GENOMIC DNA]</scope>
    <source>
        <strain evidence="4 5">CC-YST710</strain>
    </source>
</reference>
<keyword evidence="5" id="KW-1185">Reference proteome</keyword>
<dbReference type="Gene3D" id="1.10.530.10">
    <property type="match status" value="1"/>
</dbReference>
<evidence type="ECO:0000256" key="1">
    <source>
        <dbReference type="ARBA" id="ARBA00009387"/>
    </source>
</evidence>
<accession>A0ABS8CIN1</accession>
<dbReference type="SUPFAM" id="SSF53955">
    <property type="entry name" value="Lysozyme-like"/>
    <property type="match status" value="1"/>
</dbReference>
<feature type="chain" id="PRO_5045090277" evidence="2">
    <location>
        <begin position="27"/>
        <end position="214"/>
    </location>
</feature>
<protein>
    <submittedName>
        <fullName evidence="4">Transglycosylase SLT domain-containing protein</fullName>
    </submittedName>
</protein>
<dbReference type="EMBL" id="JACDXX010000003">
    <property type="protein sequence ID" value="MCB5409244.1"/>
    <property type="molecule type" value="Genomic_DNA"/>
</dbReference>
<organism evidence="4 5">
    <name type="scientific">Pseudogemmobacter faecipullorum</name>
    <dbReference type="NCBI Taxonomy" id="2755041"/>
    <lineage>
        <taxon>Bacteria</taxon>
        <taxon>Pseudomonadati</taxon>
        <taxon>Pseudomonadota</taxon>
        <taxon>Alphaproteobacteria</taxon>
        <taxon>Rhodobacterales</taxon>
        <taxon>Paracoccaceae</taxon>
        <taxon>Pseudogemmobacter</taxon>
    </lineage>
</organism>
<comment type="similarity">
    <text evidence="1">Belongs to the virb1 family.</text>
</comment>
<feature type="signal peptide" evidence="2">
    <location>
        <begin position="1"/>
        <end position="26"/>
    </location>
</feature>
<comment type="caution">
    <text evidence="4">The sequence shown here is derived from an EMBL/GenBank/DDBJ whole genome shotgun (WGS) entry which is preliminary data.</text>
</comment>
<dbReference type="InterPro" id="IPR008258">
    <property type="entry name" value="Transglycosylase_SLT_dom_1"/>
</dbReference>
<name>A0ABS8CIN1_9RHOB</name>
<keyword evidence="2" id="KW-0732">Signal</keyword>
<dbReference type="RefSeq" id="WP_226934143.1">
    <property type="nucleotide sequence ID" value="NZ_JACDXX010000003.1"/>
</dbReference>
<dbReference type="Pfam" id="PF01464">
    <property type="entry name" value="SLT"/>
    <property type="match status" value="1"/>
</dbReference>